<accession>A0A1K1Q8L1</accession>
<organism evidence="9 10">
    <name type="scientific">Cellulophaga fucicola</name>
    <dbReference type="NCBI Taxonomy" id="76595"/>
    <lineage>
        <taxon>Bacteria</taxon>
        <taxon>Pseudomonadati</taxon>
        <taxon>Bacteroidota</taxon>
        <taxon>Flavobacteriia</taxon>
        <taxon>Flavobacteriales</taxon>
        <taxon>Flavobacteriaceae</taxon>
        <taxon>Cellulophaga</taxon>
    </lineage>
</organism>
<dbReference type="GO" id="GO:0000155">
    <property type="term" value="F:phosphorelay sensor kinase activity"/>
    <property type="evidence" value="ECO:0007669"/>
    <property type="project" value="InterPro"/>
</dbReference>
<dbReference type="EMBL" id="FPIY01000003">
    <property type="protein sequence ID" value="SFW56280.1"/>
    <property type="molecule type" value="Genomic_DNA"/>
</dbReference>
<keyword evidence="7" id="KW-1133">Transmembrane helix</keyword>
<dbReference type="EC" id="2.7.13.3" evidence="2"/>
<keyword evidence="3" id="KW-0597">Phosphoprotein</keyword>
<evidence type="ECO:0000313" key="9">
    <source>
        <dbReference type="EMBL" id="SFW56280.1"/>
    </source>
</evidence>
<feature type="transmembrane region" description="Helical" evidence="7">
    <location>
        <begin position="64"/>
        <end position="83"/>
    </location>
</feature>
<dbReference type="Gene3D" id="3.30.565.10">
    <property type="entry name" value="Histidine kinase-like ATPase, C-terminal domain"/>
    <property type="match status" value="1"/>
</dbReference>
<dbReference type="InterPro" id="IPR004358">
    <property type="entry name" value="Sig_transdc_His_kin-like_C"/>
</dbReference>
<dbReference type="STRING" id="76595.SAMN05660313_02468"/>
<dbReference type="PROSITE" id="PS50109">
    <property type="entry name" value="HIS_KIN"/>
    <property type="match status" value="1"/>
</dbReference>
<dbReference type="Gene3D" id="1.10.287.130">
    <property type="match status" value="1"/>
</dbReference>
<evidence type="ECO:0000256" key="3">
    <source>
        <dbReference type="ARBA" id="ARBA00022553"/>
    </source>
</evidence>
<dbReference type="Proteomes" id="UP000183257">
    <property type="component" value="Unassembled WGS sequence"/>
</dbReference>
<dbReference type="PRINTS" id="PR00344">
    <property type="entry name" value="BCTRLSENSOR"/>
</dbReference>
<feature type="transmembrane region" description="Helical" evidence="7">
    <location>
        <begin position="29"/>
        <end position="52"/>
    </location>
</feature>
<dbReference type="Pfam" id="PF20969">
    <property type="entry name" value="MASE11"/>
    <property type="match status" value="1"/>
</dbReference>
<feature type="transmembrane region" description="Helical" evidence="7">
    <location>
        <begin position="137"/>
        <end position="156"/>
    </location>
</feature>
<evidence type="ECO:0000313" key="10">
    <source>
        <dbReference type="Proteomes" id="UP000183257"/>
    </source>
</evidence>
<evidence type="ECO:0000256" key="2">
    <source>
        <dbReference type="ARBA" id="ARBA00012438"/>
    </source>
</evidence>
<keyword evidence="5 9" id="KW-0418">Kinase</keyword>
<dbReference type="InterPro" id="IPR005467">
    <property type="entry name" value="His_kinase_dom"/>
</dbReference>
<dbReference type="InterPro" id="IPR050736">
    <property type="entry name" value="Sensor_HK_Regulatory"/>
</dbReference>
<sequence length="472" mass="53558">MIQKWWKSYLQWYLDYTNLTQEKEQTSIAYFRSILFISILLLVTLIGVIAYIPTVIVGFINENWIVVFTDTFAIGVVLFVTFFKPLTLSAKKNIFSANLLLLSSVLFINHELSGNGPVLLFMTTSIITLYSGRKAGLYSFFIAMLIYTLILLSYYFNVIELVYTVNYHFTEFIIIALNNLLFNLVIIFSISFLINQLHRAFIKETKLQQELIVKHNDAVSAKIRAEKSEQLKTAFLTNLSHEVGTPMYGILGTTDFLKEYNKDDKEYQDYIKLIENNGTRLINLIASIVNISKVETGLMQVNASTFNISDVIDEVYATLAPAAKEKGIVFAKNNLINANEAIIHSDSEKLKEVLKQLLENAIKYTEKGSIDFRCFYSDENTIEFLIKDTGIGIPQDKFESIFNAFYQVDTEHKNALHGSGIGLAIAKAYTQMLGGKLSLENNWELGTTFRFTIDIHLQKKAEGSSAYKNTSA</sequence>
<feature type="transmembrane region" description="Helical" evidence="7">
    <location>
        <begin position="172"/>
        <end position="194"/>
    </location>
</feature>
<keyword evidence="7" id="KW-0472">Membrane</keyword>
<keyword evidence="7" id="KW-0812">Transmembrane</keyword>
<dbReference type="PANTHER" id="PTHR43711">
    <property type="entry name" value="TWO-COMPONENT HISTIDINE KINASE"/>
    <property type="match status" value="1"/>
</dbReference>
<proteinExistence type="predicted"/>
<dbReference type="SMART" id="SM00388">
    <property type="entry name" value="HisKA"/>
    <property type="match status" value="1"/>
</dbReference>
<dbReference type="InterPro" id="IPR048437">
    <property type="entry name" value="MASE11"/>
</dbReference>
<protein>
    <recommendedName>
        <fullName evidence="2">histidine kinase</fullName>
        <ecNumber evidence="2">2.7.13.3</ecNumber>
    </recommendedName>
</protein>
<feature type="domain" description="Histidine kinase" evidence="8">
    <location>
        <begin position="238"/>
        <end position="457"/>
    </location>
</feature>
<dbReference type="OrthoDB" id="9808408at2"/>
<evidence type="ECO:0000259" key="8">
    <source>
        <dbReference type="PROSITE" id="PS50109"/>
    </source>
</evidence>
<dbReference type="InterPro" id="IPR036097">
    <property type="entry name" value="HisK_dim/P_sf"/>
</dbReference>
<dbReference type="InterPro" id="IPR003661">
    <property type="entry name" value="HisK_dim/P_dom"/>
</dbReference>
<dbReference type="RefSeq" id="WP_072304099.1">
    <property type="nucleotide sequence ID" value="NZ_FPIY01000003.1"/>
</dbReference>
<keyword evidence="10" id="KW-1185">Reference proteome</keyword>
<evidence type="ECO:0000256" key="1">
    <source>
        <dbReference type="ARBA" id="ARBA00000085"/>
    </source>
</evidence>
<evidence type="ECO:0000256" key="4">
    <source>
        <dbReference type="ARBA" id="ARBA00022679"/>
    </source>
</evidence>
<dbReference type="InterPro" id="IPR036890">
    <property type="entry name" value="HATPase_C_sf"/>
</dbReference>
<evidence type="ECO:0000256" key="6">
    <source>
        <dbReference type="ARBA" id="ARBA00023012"/>
    </source>
</evidence>
<dbReference type="SUPFAM" id="SSF55874">
    <property type="entry name" value="ATPase domain of HSP90 chaperone/DNA topoisomerase II/histidine kinase"/>
    <property type="match status" value="1"/>
</dbReference>
<comment type="catalytic activity">
    <reaction evidence="1">
        <text>ATP + protein L-histidine = ADP + protein N-phospho-L-histidine.</text>
        <dbReference type="EC" id="2.7.13.3"/>
    </reaction>
</comment>
<dbReference type="AlphaFoldDB" id="A0A1K1Q8L1"/>
<evidence type="ECO:0000256" key="5">
    <source>
        <dbReference type="ARBA" id="ARBA00022777"/>
    </source>
</evidence>
<gene>
    <name evidence="9" type="ORF">SAMN05660313_02468</name>
</gene>
<name>A0A1K1Q8L1_9FLAO</name>
<dbReference type="SUPFAM" id="SSF47384">
    <property type="entry name" value="Homodimeric domain of signal transducing histidine kinase"/>
    <property type="match status" value="1"/>
</dbReference>
<dbReference type="Pfam" id="PF02518">
    <property type="entry name" value="HATPase_c"/>
    <property type="match status" value="1"/>
</dbReference>
<dbReference type="InterPro" id="IPR003594">
    <property type="entry name" value="HATPase_dom"/>
</dbReference>
<dbReference type="PANTHER" id="PTHR43711:SF26">
    <property type="entry name" value="SENSOR HISTIDINE KINASE RCSC"/>
    <property type="match status" value="1"/>
</dbReference>
<dbReference type="SMART" id="SM00387">
    <property type="entry name" value="HATPase_c"/>
    <property type="match status" value="1"/>
</dbReference>
<dbReference type="Pfam" id="PF00512">
    <property type="entry name" value="HisKA"/>
    <property type="match status" value="1"/>
</dbReference>
<reference evidence="10" key="1">
    <citation type="submission" date="2016-11" db="EMBL/GenBank/DDBJ databases">
        <authorList>
            <person name="Varghese N."/>
            <person name="Submissions S."/>
        </authorList>
    </citation>
    <scope>NUCLEOTIDE SEQUENCE [LARGE SCALE GENOMIC DNA]</scope>
    <source>
        <strain evidence="10">DSM 24786</strain>
    </source>
</reference>
<dbReference type="CDD" id="cd00082">
    <property type="entry name" value="HisKA"/>
    <property type="match status" value="1"/>
</dbReference>
<keyword evidence="4" id="KW-0808">Transferase</keyword>
<keyword evidence="6" id="KW-0902">Two-component regulatory system</keyword>
<evidence type="ECO:0000256" key="7">
    <source>
        <dbReference type="SAM" id="Phobius"/>
    </source>
</evidence>